<comment type="cofactor">
    <cofactor evidence="8">
        <name>Mg(2+)</name>
        <dbReference type="ChEBI" id="CHEBI:18420"/>
    </cofactor>
    <cofactor evidence="8">
        <name>Mn(2+)</name>
        <dbReference type="ChEBI" id="CHEBI:29035"/>
    </cofactor>
</comment>
<keyword evidence="5 8" id="KW-0378">Hydrolase</keyword>
<dbReference type="EC" id="3.1.4.1" evidence="8"/>
<dbReference type="InterPro" id="IPR014883">
    <property type="entry name" value="VRR_NUC"/>
</dbReference>
<evidence type="ECO:0000256" key="2">
    <source>
        <dbReference type="ARBA" id="ARBA00005533"/>
    </source>
</evidence>
<dbReference type="GO" id="GO:0070336">
    <property type="term" value="F:flap-structured DNA binding"/>
    <property type="evidence" value="ECO:0007669"/>
    <property type="project" value="TreeGrafter"/>
</dbReference>
<protein>
    <recommendedName>
        <fullName evidence="8">Fanconi-associated nuclease</fullName>
        <ecNumber evidence="8">3.1.4.1</ecNumber>
    </recommendedName>
</protein>
<comment type="function">
    <text evidence="8">Nuclease required for the repair of DNA interstrand cross-links (ICL). Acts as a 5'-3' exonuclease that anchors at a cut end of DNA and cleaves DNA successively at every third nucleotide, allowing to excise an ICL from one strand through flanking incisions.</text>
</comment>
<dbReference type="CDD" id="cd22326">
    <property type="entry name" value="FAN1-like"/>
    <property type="match status" value="1"/>
</dbReference>
<evidence type="ECO:0000256" key="9">
    <source>
        <dbReference type="SAM" id="MobiDB-lite"/>
    </source>
</evidence>
<accession>A0AAD5SEN0</accession>
<evidence type="ECO:0000313" key="12">
    <source>
        <dbReference type="Proteomes" id="UP001212841"/>
    </source>
</evidence>
<keyword evidence="6 8" id="KW-0460">Magnesium</keyword>
<reference evidence="11" key="1">
    <citation type="submission" date="2020-05" db="EMBL/GenBank/DDBJ databases">
        <title>Phylogenomic resolution of chytrid fungi.</title>
        <authorList>
            <person name="Stajich J.E."/>
            <person name="Amses K."/>
            <person name="Simmons R."/>
            <person name="Seto K."/>
            <person name="Myers J."/>
            <person name="Bonds A."/>
            <person name="Quandt C.A."/>
            <person name="Barry K."/>
            <person name="Liu P."/>
            <person name="Grigoriev I."/>
            <person name="Longcore J.E."/>
            <person name="James T.Y."/>
        </authorList>
    </citation>
    <scope>NUCLEOTIDE SEQUENCE</scope>
    <source>
        <strain evidence="11">JEL0318</strain>
    </source>
</reference>
<comment type="subcellular location">
    <subcellularLocation>
        <location evidence="8">Nucleus</location>
    </subcellularLocation>
</comment>
<dbReference type="GO" id="GO:0046872">
    <property type="term" value="F:metal ion binding"/>
    <property type="evidence" value="ECO:0007669"/>
    <property type="project" value="UniProtKB-KW"/>
</dbReference>
<sequence>MLDLGTKRKGEVLDSALPDPSTSPTSKRFKSEPKHSPHRPPIPRELSHQENTEDVLAFSVDECVRVDDQSPSKTAGEKALSEPDGEWVKVPTDEPETPTASKEYRRLSYLDQMDHIITAVREDESHLLDEHDRVIIAAYDNLPEDAKELYFKLLNNRTLKYERIDKFNYPYIENLDSAVQTLKMVEFLDDTGPDDLDGWMSLLRRDELVDMAKDRRISPTGKTIDDLRDAILKSLRNQPLLQFFGGSGGSRAEKTFLLQVQRRIGKVIKITSPPRSTFHRLFIIYNRTREWPEDDKFMTNSILTNLRDNARRFPTYRVYRTSLIWPTREDMLSYVRLLQLEVRVARIMEKNTEEGFREVKEIWRECKGEWEECVGEGRGHVTEVPWFQVFTPGWVLTRIMTTCAHALFRLKEYALQVELLQQLLNQRLFCLAKRGKWYDDLVRILHNYVDQQQAADVCCLALEDPFLQTGHRSSIQKRLRRLYKGKMKPAMVDLGKPGKITEQTIKAVKTFSEANRKALWQGDNEQDVNVEELCLQYYRKDGWKGFHSENSIVTTLFGLLFWDIIFDDSVPGVFSSPYQVAPLDLHTEFFYEARAGKIEQRLNELDAGEHLRIIGEVDERERGFKTLCQGVSWKNFTKEDIVEIAECIGGPALSRICRLFAKTYWAHAGGVPDLCIWKPETKEFKLVEVKGQGDRLSDKQVVWLEHLVSFGLDAITLHVVQPKSIVKGKGR</sequence>
<feature type="region of interest" description="Disordered" evidence="9">
    <location>
        <begin position="66"/>
        <end position="100"/>
    </location>
</feature>
<keyword evidence="12" id="KW-1185">Reference proteome</keyword>
<dbReference type="InterPro" id="IPR011856">
    <property type="entry name" value="tRNA_endonuc-like_dom_sf"/>
</dbReference>
<keyword evidence="4 8" id="KW-0479">Metal-binding</keyword>
<dbReference type="GO" id="GO:0004528">
    <property type="term" value="F:phosphodiesterase I activity"/>
    <property type="evidence" value="ECO:0007669"/>
    <property type="project" value="UniProtKB-EC"/>
</dbReference>
<name>A0AAD5SEN0_9FUNG</name>
<feature type="region of interest" description="Disordered" evidence="9">
    <location>
        <begin position="1"/>
        <end position="54"/>
    </location>
</feature>
<feature type="domain" description="VRR-NUC" evidence="10">
    <location>
        <begin position="605"/>
        <end position="721"/>
    </location>
</feature>
<dbReference type="Gene3D" id="3.40.1350.10">
    <property type="match status" value="1"/>
</dbReference>
<dbReference type="GO" id="GO:0036297">
    <property type="term" value="P:interstrand cross-link repair"/>
    <property type="evidence" value="ECO:0007669"/>
    <property type="project" value="InterPro"/>
</dbReference>
<dbReference type="InterPro" id="IPR049125">
    <property type="entry name" value="FAN1-like_WH"/>
</dbReference>
<evidence type="ECO:0000256" key="8">
    <source>
        <dbReference type="RuleBase" id="RU365033"/>
    </source>
</evidence>
<evidence type="ECO:0000259" key="10">
    <source>
        <dbReference type="SMART" id="SM00990"/>
    </source>
</evidence>
<dbReference type="InterPro" id="IPR049126">
    <property type="entry name" value="FAN1-like_TPR"/>
</dbReference>
<feature type="compositionally biased region" description="Basic and acidic residues" evidence="9">
    <location>
        <begin position="66"/>
        <end position="81"/>
    </location>
</feature>
<evidence type="ECO:0000313" key="11">
    <source>
        <dbReference type="EMBL" id="KAJ3051552.1"/>
    </source>
</evidence>
<dbReference type="GO" id="GO:0008409">
    <property type="term" value="F:5'-3' exonuclease activity"/>
    <property type="evidence" value="ECO:0007669"/>
    <property type="project" value="TreeGrafter"/>
</dbReference>
<evidence type="ECO:0000256" key="3">
    <source>
        <dbReference type="ARBA" id="ARBA00022722"/>
    </source>
</evidence>
<comment type="similarity">
    <text evidence="2 8">Belongs to the FAN1 family.</text>
</comment>
<dbReference type="SMART" id="SM00990">
    <property type="entry name" value="VRR_NUC"/>
    <property type="match status" value="1"/>
</dbReference>
<keyword evidence="8" id="KW-0234">DNA repair</keyword>
<dbReference type="EMBL" id="JADGJD010000382">
    <property type="protein sequence ID" value="KAJ3051552.1"/>
    <property type="molecule type" value="Genomic_DNA"/>
</dbReference>
<dbReference type="Proteomes" id="UP001212841">
    <property type="component" value="Unassembled WGS sequence"/>
</dbReference>
<dbReference type="Pfam" id="PF21170">
    <property type="entry name" value="FAN1_TPR"/>
    <property type="match status" value="1"/>
</dbReference>
<evidence type="ECO:0000256" key="6">
    <source>
        <dbReference type="ARBA" id="ARBA00022842"/>
    </source>
</evidence>
<keyword evidence="8" id="KW-0539">Nucleus</keyword>
<evidence type="ECO:0000256" key="4">
    <source>
        <dbReference type="ARBA" id="ARBA00022723"/>
    </source>
</evidence>
<dbReference type="PANTHER" id="PTHR15749:SF4">
    <property type="entry name" value="FANCONI-ASSOCIATED NUCLEASE 1"/>
    <property type="match status" value="1"/>
</dbReference>
<dbReference type="PANTHER" id="PTHR15749">
    <property type="entry name" value="FANCONI-ASSOCIATED NUCLEASE 1"/>
    <property type="match status" value="1"/>
</dbReference>
<dbReference type="InterPro" id="IPR049132">
    <property type="entry name" value="FAN1-like_euk"/>
</dbReference>
<organism evidence="11 12">
    <name type="scientific">Rhizophlyctis rosea</name>
    <dbReference type="NCBI Taxonomy" id="64517"/>
    <lineage>
        <taxon>Eukaryota</taxon>
        <taxon>Fungi</taxon>
        <taxon>Fungi incertae sedis</taxon>
        <taxon>Chytridiomycota</taxon>
        <taxon>Chytridiomycota incertae sedis</taxon>
        <taxon>Chytridiomycetes</taxon>
        <taxon>Rhizophlyctidales</taxon>
        <taxon>Rhizophlyctidaceae</taxon>
        <taxon>Rhizophlyctis</taxon>
    </lineage>
</organism>
<gene>
    <name evidence="11" type="ORF">HK097_007432</name>
</gene>
<comment type="caution">
    <text evidence="11">The sequence shown here is derived from an EMBL/GenBank/DDBJ whole genome shotgun (WGS) entry which is preliminary data.</text>
</comment>
<dbReference type="GO" id="GO:0005634">
    <property type="term" value="C:nucleus"/>
    <property type="evidence" value="ECO:0007669"/>
    <property type="project" value="UniProtKB-SubCell"/>
</dbReference>
<dbReference type="AlphaFoldDB" id="A0AAD5SEN0"/>
<feature type="compositionally biased region" description="Basic and acidic residues" evidence="9">
    <location>
        <begin position="1"/>
        <end position="12"/>
    </location>
</feature>
<dbReference type="GO" id="GO:0017108">
    <property type="term" value="F:5'-flap endonuclease activity"/>
    <property type="evidence" value="ECO:0007669"/>
    <property type="project" value="TreeGrafter"/>
</dbReference>
<dbReference type="Pfam" id="PF08774">
    <property type="entry name" value="VRR_NUC"/>
    <property type="match status" value="1"/>
</dbReference>
<proteinExistence type="inferred from homology"/>
<evidence type="ECO:0000256" key="1">
    <source>
        <dbReference type="ARBA" id="ARBA00000983"/>
    </source>
</evidence>
<dbReference type="InterPro" id="IPR033315">
    <property type="entry name" value="Fan1-like"/>
</dbReference>
<comment type="catalytic activity">
    <reaction evidence="1 8">
        <text>Hydrolytically removes 5'-nucleotides successively from the 3'-hydroxy termini of 3'-hydroxy-terminated oligonucleotides.</text>
        <dbReference type="EC" id="3.1.4.1"/>
    </reaction>
</comment>
<keyword evidence="3 8" id="KW-0540">Nuclease</keyword>
<keyword evidence="7 8" id="KW-0464">Manganese</keyword>
<dbReference type="Pfam" id="PF21315">
    <property type="entry name" value="FAN1_HTH"/>
    <property type="match status" value="1"/>
</dbReference>
<keyword evidence="8" id="KW-0227">DNA damage</keyword>
<evidence type="ECO:0000256" key="7">
    <source>
        <dbReference type="ARBA" id="ARBA00023211"/>
    </source>
</evidence>
<evidence type="ECO:0000256" key="5">
    <source>
        <dbReference type="ARBA" id="ARBA00022801"/>
    </source>
</evidence>